<dbReference type="Pfam" id="PF20712">
    <property type="entry name" value="CyanoTRADDas_TM"/>
    <property type="match status" value="1"/>
</dbReference>
<feature type="transmembrane region" description="Helical" evidence="1">
    <location>
        <begin position="89"/>
        <end position="111"/>
    </location>
</feature>
<dbReference type="AlphaFoldDB" id="A0A089X5C6"/>
<evidence type="ECO:0000313" key="4">
    <source>
        <dbReference type="Proteomes" id="UP000029482"/>
    </source>
</evidence>
<accession>A0A089X5C6</accession>
<dbReference type="eggNOG" id="ENOG502ZPHI">
    <property type="taxonomic scope" value="Bacteria"/>
</dbReference>
<keyword evidence="1" id="KW-0472">Membrane</keyword>
<dbReference type="KEGG" id="sgu:SGLAU_11710"/>
<protein>
    <recommendedName>
        <fullName evidence="2">Cyanobacterial TRADD-N associated 2 transmembrane domain-containing protein</fullName>
    </recommendedName>
</protein>
<evidence type="ECO:0000256" key="1">
    <source>
        <dbReference type="SAM" id="Phobius"/>
    </source>
</evidence>
<feature type="domain" description="Cyanobacterial TRADD-N associated 2 transmembrane" evidence="2">
    <location>
        <begin position="77"/>
        <end position="148"/>
    </location>
</feature>
<evidence type="ECO:0000259" key="2">
    <source>
        <dbReference type="Pfam" id="PF20712"/>
    </source>
</evidence>
<dbReference type="HOGENOM" id="CLU_103770_0_0_11"/>
<keyword evidence="1" id="KW-0812">Transmembrane</keyword>
<reference evidence="4" key="1">
    <citation type="journal article" date="2015" name="J. Biotechnol.">
        <title>Complete genome sequence of the actinobacterium Streptomyces glaucescens GLA.O (DSM 40922) consisting of a linear chromosome and one linear plasmid.</title>
        <authorList>
            <person name="Ortseifen V."/>
            <person name="Winkler A."/>
            <person name="Albersmeier A."/>
            <person name="Wendler S."/>
            <person name="Puhler A."/>
            <person name="Kalinowski J."/>
            <person name="Ruckert C."/>
        </authorList>
    </citation>
    <scope>NUCLEOTIDE SEQUENCE [LARGE SCALE GENOMIC DNA]</scope>
    <source>
        <strain evidence="4">DSM 40922 / GLA O</strain>
    </source>
</reference>
<keyword evidence="4" id="KW-1185">Reference proteome</keyword>
<evidence type="ECO:0000313" key="3">
    <source>
        <dbReference type="EMBL" id="AIR98343.1"/>
    </source>
</evidence>
<organism evidence="3 4">
    <name type="scientific">Streptomyces glaucescens</name>
    <dbReference type="NCBI Taxonomy" id="1907"/>
    <lineage>
        <taxon>Bacteria</taxon>
        <taxon>Bacillati</taxon>
        <taxon>Actinomycetota</taxon>
        <taxon>Actinomycetes</taxon>
        <taxon>Kitasatosporales</taxon>
        <taxon>Streptomycetaceae</taxon>
        <taxon>Streptomyces</taxon>
    </lineage>
</organism>
<sequence>MTGKVSGVAYEIAGAIGAQLARQAAEAIASRVWRTISQPRGEQQAERVVQIQNVFVDQPKGLAEKRQDFQFAVLNHTLKQSEWTFRLSVGFMAGGAAIVLTGAALALVHAGKPDRDYLRLVTSLTGGLMTGGVGGALALHSKRTMANLAKAAEENEKKIDSDRNIEVAMTFIDRVGDPQERDRLNSAAAMKALGMEAKPETMVDRLLPDQQAKQIEPGDPTG</sequence>
<dbReference type="InterPro" id="IPR048567">
    <property type="entry name" value="CyanoTRADDas_TM"/>
</dbReference>
<feature type="transmembrane region" description="Helical" evidence="1">
    <location>
        <begin position="117"/>
        <end position="139"/>
    </location>
</feature>
<gene>
    <name evidence="3" type="ORF">SGLAU_11710</name>
</gene>
<proteinExistence type="predicted"/>
<name>A0A089X5C6_STRGA</name>
<dbReference type="RefSeq" id="WP_052413714.1">
    <property type="nucleotide sequence ID" value="NZ_CP009438.1"/>
</dbReference>
<dbReference type="EMBL" id="CP009438">
    <property type="protein sequence ID" value="AIR98343.1"/>
    <property type="molecule type" value="Genomic_DNA"/>
</dbReference>
<keyword evidence="1" id="KW-1133">Transmembrane helix</keyword>
<dbReference type="Proteomes" id="UP000029482">
    <property type="component" value="Chromosome"/>
</dbReference>